<proteinExistence type="predicted"/>
<evidence type="ECO:0000313" key="2">
    <source>
        <dbReference type="WBParaSite" id="PDA_v2.g9139.t1"/>
    </source>
</evidence>
<evidence type="ECO:0000313" key="1">
    <source>
        <dbReference type="Proteomes" id="UP000887578"/>
    </source>
</evidence>
<protein>
    <submittedName>
        <fullName evidence="2">Uncharacterized protein</fullName>
    </submittedName>
</protein>
<organism evidence="1 2">
    <name type="scientific">Panagrolaimus davidi</name>
    <dbReference type="NCBI Taxonomy" id="227884"/>
    <lineage>
        <taxon>Eukaryota</taxon>
        <taxon>Metazoa</taxon>
        <taxon>Ecdysozoa</taxon>
        <taxon>Nematoda</taxon>
        <taxon>Chromadorea</taxon>
        <taxon>Rhabditida</taxon>
        <taxon>Tylenchina</taxon>
        <taxon>Panagrolaimomorpha</taxon>
        <taxon>Panagrolaimoidea</taxon>
        <taxon>Panagrolaimidae</taxon>
        <taxon>Panagrolaimus</taxon>
    </lineage>
</organism>
<keyword evidence="1" id="KW-1185">Reference proteome</keyword>
<reference evidence="2" key="1">
    <citation type="submission" date="2022-11" db="UniProtKB">
        <authorList>
            <consortium name="WormBaseParasite"/>
        </authorList>
    </citation>
    <scope>IDENTIFICATION</scope>
</reference>
<dbReference type="Proteomes" id="UP000887578">
    <property type="component" value="Unplaced"/>
</dbReference>
<dbReference type="WBParaSite" id="PDA_v2.g9139.t1">
    <property type="protein sequence ID" value="PDA_v2.g9139.t1"/>
    <property type="gene ID" value="PDA_v2.g9139"/>
</dbReference>
<dbReference type="AlphaFoldDB" id="A0A914R3I6"/>
<accession>A0A914R3I6</accession>
<name>A0A914R3I6_9BILA</name>
<sequence length="229" mass="26715">MCIIEAECSNLENENQGKRSPEELFAKILKSINEYTTEKAEVLLLNKSKLLTILKSYRPLKIGNYIYGLTLNLLKKKRLIVFEWNDKRRIREYSYTKRPNLWTCRECFRLNDHHNQHRPYTYLYLVNGIVFVSIKHDCVPRDYNLVMQYQKFLEEGDTSKARSMSRTISFAFGQDFFANVVNFVEDFSASLSKDSTIDTNKIAALSGLKRKLNDNECVSTAEKVPANKK</sequence>